<name>F8AMF9_METOI</name>
<dbReference type="STRING" id="647113.Metok_0001"/>
<dbReference type="Proteomes" id="UP000009296">
    <property type="component" value="Chromosome"/>
</dbReference>
<dbReference type="Gene3D" id="1.10.3760.10">
    <property type="entry name" value="PgpA-like"/>
    <property type="match status" value="1"/>
</dbReference>
<dbReference type="GO" id="GO:0008962">
    <property type="term" value="F:phosphatidylglycerophosphatase activity"/>
    <property type="evidence" value="ECO:0007669"/>
    <property type="project" value="InterPro"/>
</dbReference>
<dbReference type="InterPro" id="IPR007686">
    <property type="entry name" value="YutG/PgpA"/>
</dbReference>
<dbReference type="AlphaFoldDB" id="F8AMF9"/>
<dbReference type="Pfam" id="PF04608">
    <property type="entry name" value="PgpA"/>
    <property type="match status" value="1"/>
</dbReference>
<evidence type="ECO:0000259" key="1">
    <source>
        <dbReference type="Pfam" id="PF04608"/>
    </source>
</evidence>
<gene>
    <name evidence="2" type="ordered locus">Metok_0001</name>
</gene>
<protein>
    <submittedName>
        <fullName evidence="2">Phosphatidylglycerophosphatase A</fullName>
    </submittedName>
</protein>
<accession>F8AMF9</accession>
<dbReference type="EMBL" id="CP002792">
    <property type="protein sequence ID" value="AEH05999.1"/>
    <property type="molecule type" value="Genomic_DNA"/>
</dbReference>
<keyword evidence="3" id="KW-1185">Reference proteome</keyword>
<dbReference type="HOGENOM" id="CLU_120791_0_0_2"/>
<feature type="domain" description="YutG/PgpA" evidence="1">
    <location>
        <begin position="94"/>
        <end position="160"/>
    </location>
</feature>
<dbReference type="CDD" id="cd06971">
    <property type="entry name" value="PgpA"/>
    <property type="match status" value="1"/>
</dbReference>
<dbReference type="GO" id="GO:0006629">
    <property type="term" value="P:lipid metabolic process"/>
    <property type="evidence" value="ECO:0007669"/>
    <property type="project" value="InterPro"/>
</dbReference>
<proteinExistence type="predicted"/>
<organism evidence="2 3">
    <name type="scientific">Methanothermococcus okinawensis (strain DSM 14208 / JCM 11175 / IH1)</name>
    <dbReference type="NCBI Taxonomy" id="647113"/>
    <lineage>
        <taxon>Archaea</taxon>
        <taxon>Methanobacteriati</taxon>
        <taxon>Methanobacteriota</taxon>
        <taxon>Methanomada group</taxon>
        <taxon>Methanococci</taxon>
        <taxon>Methanococcales</taxon>
        <taxon>Methanococcaceae</taxon>
        <taxon>Methanothermococcus</taxon>
    </lineage>
</organism>
<reference evidence="2" key="1">
    <citation type="submission" date="2011-05" db="EMBL/GenBank/DDBJ databases">
        <title>Complete sequence of chromosome of Methanothermococcus okinawensis IH1.</title>
        <authorList>
            <consortium name="US DOE Joint Genome Institute"/>
            <person name="Lucas S."/>
            <person name="Han J."/>
            <person name="Lapidus A."/>
            <person name="Cheng J.-F."/>
            <person name="Goodwin L."/>
            <person name="Pitluck S."/>
            <person name="Peters L."/>
            <person name="Mikhailova N."/>
            <person name="Held B."/>
            <person name="Han C."/>
            <person name="Tapia R."/>
            <person name="Land M."/>
            <person name="Hauser L."/>
            <person name="Kyrpides N."/>
            <person name="Ivanova N."/>
            <person name="Pagani I."/>
            <person name="Sieprawska-Lupa M."/>
            <person name="Takai K."/>
            <person name="Miyazaki J."/>
            <person name="Whitman W."/>
            <person name="Woyke T."/>
        </authorList>
    </citation>
    <scope>NUCLEOTIDE SEQUENCE [LARGE SCALE GENOMIC DNA]</scope>
    <source>
        <strain evidence="2">IH1</strain>
    </source>
</reference>
<dbReference type="KEGG" id="mok:Metok_0001"/>
<evidence type="ECO:0000313" key="3">
    <source>
        <dbReference type="Proteomes" id="UP000009296"/>
    </source>
</evidence>
<dbReference type="InterPro" id="IPR036681">
    <property type="entry name" value="PgpA-like_sf"/>
</dbReference>
<dbReference type="SUPFAM" id="SSF101307">
    <property type="entry name" value="YutG-like"/>
    <property type="match status" value="1"/>
</dbReference>
<dbReference type="eggNOG" id="arCOG01869">
    <property type="taxonomic scope" value="Archaea"/>
</dbReference>
<sequence length="162" mass="18137">MNNMNNSMDNDIYNSSYNVSNILNILEKYGITIKNMMDCGMELCISNDNLNNIRKKLEEIILKNLNNPNVSTLIIGAIKLEEEGIKGNLPFNYNEDPNYIYVDEVIGMAIANEIAGTKAIFNFKWYDAKKPGIVGALDKKGYVFLDDAIAGFIAGCMSKVFE</sequence>
<evidence type="ECO:0000313" key="2">
    <source>
        <dbReference type="EMBL" id="AEH05999.1"/>
    </source>
</evidence>